<name>A0A935K5X3_9RHOO</name>
<dbReference type="CDD" id="cd08411">
    <property type="entry name" value="PBP2_OxyR"/>
    <property type="match status" value="1"/>
</dbReference>
<dbReference type="Pfam" id="PF00126">
    <property type="entry name" value="HTH_1"/>
    <property type="match status" value="1"/>
</dbReference>
<comment type="similarity">
    <text evidence="1">Belongs to the LysR transcriptional regulatory family.</text>
</comment>
<dbReference type="PROSITE" id="PS50931">
    <property type="entry name" value="HTH_LYSR"/>
    <property type="match status" value="1"/>
</dbReference>
<reference evidence="7 8" key="1">
    <citation type="submission" date="2020-10" db="EMBL/GenBank/DDBJ databases">
        <title>Connecting structure to function with the recovery of over 1000 high-quality activated sludge metagenome-assembled genomes encoding full-length rRNA genes using long-read sequencing.</title>
        <authorList>
            <person name="Singleton C.M."/>
            <person name="Petriglieri F."/>
            <person name="Kristensen J.M."/>
            <person name="Kirkegaard R.H."/>
            <person name="Michaelsen T.Y."/>
            <person name="Andersen M.H."/>
            <person name="Karst S.M."/>
            <person name="Dueholm M.S."/>
            <person name="Nielsen P.H."/>
            <person name="Albertsen M."/>
        </authorList>
    </citation>
    <scope>NUCLEOTIDE SEQUENCE [LARGE SCALE GENOMIC DNA]</scope>
    <source>
        <strain evidence="7">EsbW_18-Q3-R4-48_BATAC.463</strain>
    </source>
</reference>
<dbReference type="InterPro" id="IPR005119">
    <property type="entry name" value="LysR_subst-bd"/>
</dbReference>
<evidence type="ECO:0000256" key="3">
    <source>
        <dbReference type="ARBA" id="ARBA00023125"/>
    </source>
</evidence>
<dbReference type="Proteomes" id="UP000739411">
    <property type="component" value="Unassembled WGS sequence"/>
</dbReference>
<accession>A0A935K5X3</accession>
<evidence type="ECO:0000313" key="7">
    <source>
        <dbReference type="EMBL" id="MBK7416187.1"/>
    </source>
</evidence>
<dbReference type="InterPro" id="IPR000847">
    <property type="entry name" value="LysR_HTH_N"/>
</dbReference>
<dbReference type="SUPFAM" id="SSF46785">
    <property type="entry name" value="Winged helix' DNA-binding domain"/>
    <property type="match status" value="1"/>
</dbReference>
<protein>
    <submittedName>
        <fullName evidence="7">Hydrogen peroxide-inducible genes activator</fullName>
    </submittedName>
</protein>
<dbReference type="Gene3D" id="1.10.10.10">
    <property type="entry name" value="Winged helix-like DNA-binding domain superfamily/Winged helix DNA-binding domain"/>
    <property type="match status" value="1"/>
</dbReference>
<evidence type="ECO:0000313" key="8">
    <source>
        <dbReference type="Proteomes" id="UP000739411"/>
    </source>
</evidence>
<dbReference type="GO" id="GO:0032993">
    <property type="term" value="C:protein-DNA complex"/>
    <property type="evidence" value="ECO:0007669"/>
    <property type="project" value="TreeGrafter"/>
</dbReference>
<keyword evidence="3" id="KW-0238">DNA-binding</keyword>
<dbReference type="AlphaFoldDB" id="A0A935K5X3"/>
<dbReference type="PRINTS" id="PR00039">
    <property type="entry name" value="HTHLYSR"/>
</dbReference>
<keyword evidence="5" id="KW-0804">Transcription</keyword>
<dbReference type="PANTHER" id="PTHR30346">
    <property type="entry name" value="TRANSCRIPTIONAL DUAL REGULATOR HCAR-RELATED"/>
    <property type="match status" value="1"/>
</dbReference>
<dbReference type="Gene3D" id="3.40.190.10">
    <property type="entry name" value="Periplasmic binding protein-like II"/>
    <property type="match status" value="2"/>
</dbReference>
<dbReference type="PANTHER" id="PTHR30346:SF26">
    <property type="entry name" value="HYDROGEN PEROXIDE-INDUCIBLE GENES ACTIVATOR"/>
    <property type="match status" value="1"/>
</dbReference>
<evidence type="ECO:0000256" key="4">
    <source>
        <dbReference type="ARBA" id="ARBA00023159"/>
    </source>
</evidence>
<evidence type="ECO:0000256" key="1">
    <source>
        <dbReference type="ARBA" id="ARBA00009437"/>
    </source>
</evidence>
<dbReference type="EMBL" id="JADJMS010000034">
    <property type="protein sequence ID" value="MBK7416187.1"/>
    <property type="molecule type" value="Genomic_DNA"/>
</dbReference>
<comment type="caution">
    <text evidence="7">The sequence shown here is derived from an EMBL/GenBank/DDBJ whole genome shotgun (WGS) entry which is preliminary data.</text>
</comment>
<feature type="domain" description="HTH lysR-type" evidence="6">
    <location>
        <begin position="1"/>
        <end position="58"/>
    </location>
</feature>
<dbReference type="Pfam" id="PF03466">
    <property type="entry name" value="LysR_substrate"/>
    <property type="match status" value="1"/>
</dbReference>
<organism evidence="7 8">
    <name type="scientific">Candidatus Dechloromonas phosphorivorans</name>
    <dbReference type="NCBI Taxonomy" id="2899244"/>
    <lineage>
        <taxon>Bacteria</taxon>
        <taxon>Pseudomonadati</taxon>
        <taxon>Pseudomonadota</taxon>
        <taxon>Betaproteobacteria</taxon>
        <taxon>Rhodocyclales</taxon>
        <taxon>Azonexaceae</taxon>
        <taxon>Dechloromonas</taxon>
    </lineage>
</organism>
<dbReference type="InterPro" id="IPR036390">
    <property type="entry name" value="WH_DNA-bd_sf"/>
</dbReference>
<gene>
    <name evidence="7" type="ORF">IPJ38_14830</name>
</gene>
<dbReference type="SUPFAM" id="SSF53850">
    <property type="entry name" value="Periplasmic binding protein-like II"/>
    <property type="match status" value="1"/>
</dbReference>
<dbReference type="GO" id="GO:0003700">
    <property type="term" value="F:DNA-binding transcription factor activity"/>
    <property type="evidence" value="ECO:0007669"/>
    <property type="project" value="InterPro"/>
</dbReference>
<evidence type="ECO:0000256" key="2">
    <source>
        <dbReference type="ARBA" id="ARBA00023015"/>
    </source>
</evidence>
<dbReference type="GO" id="GO:0003677">
    <property type="term" value="F:DNA binding"/>
    <property type="evidence" value="ECO:0007669"/>
    <property type="project" value="UniProtKB-KW"/>
</dbReference>
<dbReference type="FunFam" id="1.10.10.10:FF:000001">
    <property type="entry name" value="LysR family transcriptional regulator"/>
    <property type="match status" value="1"/>
</dbReference>
<keyword evidence="2" id="KW-0805">Transcription regulation</keyword>
<dbReference type="InterPro" id="IPR036388">
    <property type="entry name" value="WH-like_DNA-bd_sf"/>
</dbReference>
<keyword evidence="4" id="KW-0010">Activator</keyword>
<sequence length="304" mass="32680">MTLTEMRYIVALARDRHFGKAAESCHVSQPTLSVALKKVEGQLGAALFERAASDVRITALGERIVAQARRVLEEAVRLEEIASAAGDPMTGPLRVGVIYTIAPYLLPKLVPALYQYAPAMPLFLKEDFTANLIPALKAGELDVIVIALPFAEPGLVAQAVYDEPFRVVVPANHSWADRPDVKADELDGQNLLLLGQGNCFRDQVLESCPRLAAPDALAHSLEGGSLETIRYMVASGAGLAVMPSTAADPLIDNEPMVKVLPFSGKQPSRTVGLVWRVTFPRPQAIDAVRAALLSCRLPGATARQ</sequence>
<proteinExistence type="inferred from homology"/>
<evidence type="ECO:0000259" key="6">
    <source>
        <dbReference type="PROSITE" id="PS50931"/>
    </source>
</evidence>
<evidence type="ECO:0000256" key="5">
    <source>
        <dbReference type="ARBA" id="ARBA00023163"/>
    </source>
</evidence>